<evidence type="ECO:0000313" key="1">
    <source>
        <dbReference type="EMBL" id="SHK23018.1"/>
    </source>
</evidence>
<dbReference type="Proteomes" id="UP000184387">
    <property type="component" value="Unassembled WGS sequence"/>
</dbReference>
<dbReference type="EMBL" id="FQZF01000038">
    <property type="protein sequence ID" value="SHK23018.1"/>
    <property type="molecule type" value="Genomic_DNA"/>
</dbReference>
<keyword evidence="2" id="KW-1185">Reference proteome</keyword>
<dbReference type="AlphaFoldDB" id="A0A1M6QSC9"/>
<reference evidence="1 2" key="1">
    <citation type="submission" date="2016-11" db="EMBL/GenBank/DDBJ databases">
        <authorList>
            <person name="Jaros S."/>
            <person name="Januszkiewicz K."/>
            <person name="Wedrychowicz H."/>
        </authorList>
    </citation>
    <scope>NUCLEOTIDE SEQUENCE [LARGE SCALE GENOMIC DNA]</scope>
    <source>
        <strain evidence="1 2">DSM 14916</strain>
    </source>
</reference>
<protein>
    <submittedName>
        <fullName evidence="1">Uncharacterized protein</fullName>
    </submittedName>
</protein>
<dbReference type="STRING" id="198092.SAMN02745194_04490"/>
<name>A0A1M6QSC9_9PROT</name>
<accession>A0A1M6QSC9</accession>
<dbReference type="RefSeq" id="WP_073139161.1">
    <property type="nucleotide sequence ID" value="NZ_FQZF01000038.1"/>
</dbReference>
<proteinExistence type="predicted"/>
<organism evidence="1 2">
    <name type="scientific">Muricoccus roseus</name>
    <dbReference type="NCBI Taxonomy" id="198092"/>
    <lineage>
        <taxon>Bacteria</taxon>
        <taxon>Pseudomonadati</taxon>
        <taxon>Pseudomonadota</taxon>
        <taxon>Alphaproteobacteria</taxon>
        <taxon>Acetobacterales</taxon>
        <taxon>Roseomonadaceae</taxon>
        <taxon>Muricoccus</taxon>
    </lineage>
</organism>
<evidence type="ECO:0000313" key="2">
    <source>
        <dbReference type="Proteomes" id="UP000184387"/>
    </source>
</evidence>
<sequence>MATKWDAQIERALEARGTVTIVCNEGEKDAIAAAAEAVGARRGLRPQLDRAPASGMRVGFRAEGGPDGAPVS</sequence>
<gene>
    <name evidence="1" type="ORF">SAMN02745194_04490</name>
</gene>